<dbReference type="Proteomes" id="UP000298663">
    <property type="component" value="Unassembled WGS sequence"/>
</dbReference>
<dbReference type="OrthoDB" id="5876810at2759"/>
<dbReference type="SUPFAM" id="SSF81383">
    <property type="entry name" value="F-box domain"/>
    <property type="match status" value="1"/>
</dbReference>
<dbReference type="PROSITE" id="PS50181">
    <property type="entry name" value="FBOX"/>
    <property type="match status" value="1"/>
</dbReference>
<organism evidence="2 3">
    <name type="scientific">Steinernema carpocapsae</name>
    <name type="common">Entomopathogenic nematode</name>
    <dbReference type="NCBI Taxonomy" id="34508"/>
    <lineage>
        <taxon>Eukaryota</taxon>
        <taxon>Metazoa</taxon>
        <taxon>Ecdysozoa</taxon>
        <taxon>Nematoda</taxon>
        <taxon>Chromadorea</taxon>
        <taxon>Rhabditida</taxon>
        <taxon>Tylenchina</taxon>
        <taxon>Panagrolaimomorpha</taxon>
        <taxon>Strongyloidoidea</taxon>
        <taxon>Steinernematidae</taxon>
        <taxon>Steinernema</taxon>
    </lineage>
</organism>
<dbReference type="CDD" id="cd09917">
    <property type="entry name" value="F-box_SF"/>
    <property type="match status" value="1"/>
</dbReference>
<evidence type="ECO:0000313" key="2">
    <source>
        <dbReference type="EMBL" id="TKR61839.1"/>
    </source>
</evidence>
<dbReference type="AlphaFoldDB" id="A0A4U5LZQ6"/>
<reference evidence="2 3" key="2">
    <citation type="journal article" date="2019" name="G3 (Bethesda)">
        <title>Hybrid Assembly of the Genome of the Entomopathogenic Nematode Steinernema carpocapsae Identifies the X-Chromosome.</title>
        <authorList>
            <person name="Serra L."/>
            <person name="Macchietto M."/>
            <person name="Macias-Munoz A."/>
            <person name="McGill C.J."/>
            <person name="Rodriguez I.M."/>
            <person name="Rodriguez B."/>
            <person name="Murad R."/>
            <person name="Mortazavi A."/>
        </authorList>
    </citation>
    <scope>NUCLEOTIDE SEQUENCE [LARGE SCALE GENOMIC DNA]</scope>
    <source>
        <strain evidence="2 3">ALL</strain>
    </source>
</reference>
<name>A0A4U5LZQ6_STECR</name>
<dbReference type="EMBL" id="AZBU02000011">
    <property type="protein sequence ID" value="TKR61839.1"/>
    <property type="molecule type" value="Genomic_DNA"/>
</dbReference>
<proteinExistence type="predicted"/>
<accession>A0A4U5LZQ6</accession>
<dbReference type="InterPro" id="IPR001810">
    <property type="entry name" value="F-box_dom"/>
</dbReference>
<dbReference type="InterPro" id="IPR032675">
    <property type="entry name" value="LRR_dom_sf"/>
</dbReference>
<comment type="caution">
    <text evidence="2">The sequence shown here is derived from an EMBL/GenBank/DDBJ whole genome shotgun (WGS) entry which is preliminary data.</text>
</comment>
<keyword evidence="3" id="KW-1185">Reference proteome</keyword>
<dbReference type="Gene3D" id="3.80.10.10">
    <property type="entry name" value="Ribonuclease Inhibitor"/>
    <property type="match status" value="1"/>
</dbReference>
<evidence type="ECO:0000259" key="1">
    <source>
        <dbReference type="PROSITE" id="PS50181"/>
    </source>
</evidence>
<gene>
    <name evidence="2" type="ORF">L596_028894</name>
</gene>
<dbReference type="InterPro" id="IPR036047">
    <property type="entry name" value="F-box-like_dom_sf"/>
</dbReference>
<dbReference type="SMART" id="SM00256">
    <property type="entry name" value="FBOX"/>
    <property type="match status" value="1"/>
</dbReference>
<feature type="domain" description="F-box" evidence="1">
    <location>
        <begin position="53"/>
        <end position="100"/>
    </location>
</feature>
<reference evidence="2 3" key="1">
    <citation type="journal article" date="2015" name="Genome Biol.">
        <title>Comparative genomics of Steinernema reveals deeply conserved gene regulatory networks.</title>
        <authorList>
            <person name="Dillman A.R."/>
            <person name="Macchietto M."/>
            <person name="Porter C.F."/>
            <person name="Rogers A."/>
            <person name="Williams B."/>
            <person name="Antoshechkin I."/>
            <person name="Lee M.M."/>
            <person name="Goodwin Z."/>
            <person name="Lu X."/>
            <person name="Lewis E.E."/>
            <person name="Goodrich-Blair H."/>
            <person name="Stock S.P."/>
            <person name="Adams B.J."/>
            <person name="Sternberg P.W."/>
            <person name="Mortazavi A."/>
        </authorList>
    </citation>
    <scope>NUCLEOTIDE SEQUENCE [LARGE SCALE GENOMIC DNA]</scope>
    <source>
        <strain evidence="2 3">ALL</strain>
    </source>
</reference>
<evidence type="ECO:0000313" key="3">
    <source>
        <dbReference type="Proteomes" id="UP000298663"/>
    </source>
</evidence>
<protein>
    <recommendedName>
        <fullName evidence="1">F-box domain-containing protein</fullName>
    </recommendedName>
</protein>
<sequence>MIFKSFHLRNLKRALKNSEPVESNNYDSLQAVSRAAIFSNIGQGKKLKRAINVEDFEDVPDHVLILILKLLDVNSLCTVRLVNRRLNNIVQRHHDSFAKTTLESLGLIRLPFNKANKITIASERHTSLDSVAIALTPKQLDSALRHIRVTEHLSVENLTFTRLNCHMLQRSIANQLSRLQLIGCRLEIGYEEFARFVGRWQVRNLTMSDCEWEDERTVGDDFFRYNSQLAAFSVQENRKTKFSCLTDATLLLWSSVINSRLPYFPQSLNLGQALSNFTADGVGQLIEQFIKKPPNMLSPVIWNFGVVRGQRHTLSNFLSAFPATLINSGSSELWVIFNGKSTLHVRVAFESP</sequence>
<dbReference type="Pfam" id="PF00646">
    <property type="entry name" value="F-box"/>
    <property type="match status" value="1"/>
</dbReference>